<evidence type="ECO:0000313" key="8">
    <source>
        <dbReference type="Proteomes" id="UP001501496"/>
    </source>
</evidence>
<reference evidence="8" key="1">
    <citation type="journal article" date="2019" name="Int. J. Syst. Evol. Microbiol.">
        <title>The Global Catalogue of Microorganisms (GCM) 10K type strain sequencing project: providing services to taxonomists for standard genome sequencing and annotation.</title>
        <authorList>
            <consortium name="The Broad Institute Genomics Platform"/>
            <consortium name="The Broad Institute Genome Sequencing Center for Infectious Disease"/>
            <person name="Wu L."/>
            <person name="Ma J."/>
        </authorList>
    </citation>
    <scope>NUCLEOTIDE SEQUENCE [LARGE SCALE GENOMIC DNA]</scope>
    <source>
        <strain evidence="8">JCM 17630</strain>
    </source>
</reference>
<keyword evidence="1 5" id="KW-0732">Signal</keyword>
<proteinExistence type="predicted"/>
<dbReference type="EMBL" id="BAABCA010000007">
    <property type="protein sequence ID" value="GAA4239060.1"/>
    <property type="molecule type" value="Genomic_DNA"/>
</dbReference>
<evidence type="ECO:0000256" key="2">
    <source>
        <dbReference type="ARBA" id="ARBA00022737"/>
    </source>
</evidence>
<dbReference type="PANTHER" id="PTHR44858:SF1">
    <property type="entry name" value="UDP-N-ACETYLGLUCOSAMINE--PEPTIDE N-ACETYLGLUCOSAMINYLTRANSFERASE SPINDLY-RELATED"/>
    <property type="match status" value="1"/>
</dbReference>
<name>A0ABP8CGM9_9FLAO</name>
<dbReference type="PANTHER" id="PTHR44858">
    <property type="entry name" value="TETRATRICOPEPTIDE REPEAT PROTEIN 6"/>
    <property type="match status" value="1"/>
</dbReference>
<evidence type="ECO:0000256" key="3">
    <source>
        <dbReference type="ARBA" id="ARBA00022803"/>
    </source>
</evidence>
<dbReference type="PROSITE" id="PS50005">
    <property type="entry name" value="TPR"/>
    <property type="match status" value="1"/>
</dbReference>
<keyword evidence="2" id="KW-0677">Repeat</keyword>
<dbReference type="Gene3D" id="1.25.40.10">
    <property type="entry name" value="Tetratricopeptide repeat domain"/>
    <property type="match status" value="2"/>
</dbReference>
<accession>A0ABP8CGM9</accession>
<organism evidence="7 8">
    <name type="scientific">Postechiella marina</name>
    <dbReference type="NCBI Taxonomy" id="943941"/>
    <lineage>
        <taxon>Bacteria</taxon>
        <taxon>Pseudomonadati</taxon>
        <taxon>Bacteroidota</taxon>
        <taxon>Flavobacteriia</taxon>
        <taxon>Flavobacteriales</taxon>
        <taxon>Flavobacteriaceae</taxon>
        <taxon>Postechiella</taxon>
    </lineage>
</organism>
<dbReference type="SUPFAM" id="SSF48452">
    <property type="entry name" value="TPR-like"/>
    <property type="match status" value="1"/>
</dbReference>
<dbReference type="Pfam" id="PF18962">
    <property type="entry name" value="Por_Secre_tail"/>
    <property type="match status" value="1"/>
</dbReference>
<evidence type="ECO:0000256" key="5">
    <source>
        <dbReference type="SAM" id="SignalP"/>
    </source>
</evidence>
<dbReference type="InterPro" id="IPR019734">
    <property type="entry name" value="TPR_rpt"/>
</dbReference>
<gene>
    <name evidence="7" type="ORF">GCM10022291_31920</name>
</gene>
<dbReference type="Pfam" id="PF13414">
    <property type="entry name" value="TPR_11"/>
    <property type="match status" value="1"/>
</dbReference>
<comment type="caution">
    <text evidence="7">The sequence shown here is derived from an EMBL/GenBank/DDBJ whole genome shotgun (WGS) entry which is preliminary data.</text>
</comment>
<dbReference type="RefSeq" id="WP_344789356.1">
    <property type="nucleotide sequence ID" value="NZ_BAABCA010000007.1"/>
</dbReference>
<feature type="domain" description="Secretion system C-terminal sorting" evidence="6">
    <location>
        <begin position="408"/>
        <end position="471"/>
    </location>
</feature>
<keyword evidence="3 4" id="KW-0802">TPR repeat</keyword>
<dbReference type="NCBIfam" id="TIGR04183">
    <property type="entry name" value="Por_Secre_tail"/>
    <property type="match status" value="1"/>
</dbReference>
<dbReference type="SMART" id="SM00028">
    <property type="entry name" value="TPR"/>
    <property type="match status" value="4"/>
</dbReference>
<sequence length="477" mass="55397">MFKNLIVLLFIFTHYSSVFSLQSQNTPINKVKRHVYKDGIVSMEKWFGNDKQIDSIKTYYTTGELDEVFYILNGTTHGKCYKFNSKGKKVTTWEYNKGKLEKRTDHIKEYNKKDEEKIKELHTKLNALNNDLRQNPKNSGSFAKRAYIRYMLNNKILTLQDQSQLEKKILTIQKVMKGKNLGKPLGNIYDVKGAIYSSFEMENYATHYRFKATEADPENARLHFNLGAYLFKIKSYRLAKIYLNKALEKWPKHAFTHRVLAAMHSDFEDYEKAKYHIDIAFPKEEHLLKHGSGKVERDIRVLKGFISHKLGESDSAIDDLKEAINLNKENSFAYRNLGVVYHDIGNHKLACKYLQKAKALGYEKKHDRNDLQAYLDISCNTPETVISSKSEAKKEIITNTNPLNKPYVFPNPTVNIVSVKNIPFKNYEYSIYNFQAKLIRTSQALNNSINLQDLPTGLYILKIKNKDTVHSFKVVKK</sequence>
<evidence type="ECO:0000313" key="7">
    <source>
        <dbReference type="EMBL" id="GAA4239060.1"/>
    </source>
</evidence>
<dbReference type="InterPro" id="IPR050498">
    <property type="entry name" value="Ycf3"/>
</dbReference>
<feature type="chain" id="PRO_5047124421" description="Secretion system C-terminal sorting domain-containing protein" evidence="5">
    <location>
        <begin position="21"/>
        <end position="477"/>
    </location>
</feature>
<evidence type="ECO:0000256" key="1">
    <source>
        <dbReference type="ARBA" id="ARBA00022729"/>
    </source>
</evidence>
<protein>
    <recommendedName>
        <fullName evidence="6">Secretion system C-terminal sorting domain-containing protein</fullName>
    </recommendedName>
</protein>
<evidence type="ECO:0000256" key="4">
    <source>
        <dbReference type="PROSITE-ProRule" id="PRU00339"/>
    </source>
</evidence>
<feature type="signal peptide" evidence="5">
    <location>
        <begin position="1"/>
        <end position="20"/>
    </location>
</feature>
<evidence type="ECO:0000259" key="6">
    <source>
        <dbReference type="Pfam" id="PF18962"/>
    </source>
</evidence>
<dbReference type="InterPro" id="IPR026444">
    <property type="entry name" value="Secre_tail"/>
</dbReference>
<feature type="repeat" description="TPR" evidence="4">
    <location>
        <begin position="220"/>
        <end position="253"/>
    </location>
</feature>
<keyword evidence="8" id="KW-1185">Reference proteome</keyword>
<dbReference type="Proteomes" id="UP001501496">
    <property type="component" value="Unassembled WGS sequence"/>
</dbReference>
<dbReference type="InterPro" id="IPR011990">
    <property type="entry name" value="TPR-like_helical_dom_sf"/>
</dbReference>